<keyword evidence="3" id="KW-0804">Transcription</keyword>
<evidence type="ECO:0000256" key="4">
    <source>
        <dbReference type="SAM" id="Phobius"/>
    </source>
</evidence>
<proteinExistence type="predicted"/>
<dbReference type="InterPro" id="IPR018060">
    <property type="entry name" value="HTH_AraC"/>
</dbReference>
<dbReference type="Gene3D" id="3.30.450.20">
    <property type="entry name" value="PAS domain"/>
    <property type="match status" value="1"/>
</dbReference>
<dbReference type="EMBL" id="CP058561">
    <property type="protein sequence ID" value="QUH29712.1"/>
    <property type="molecule type" value="Genomic_DNA"/>
</dbReference>
<dbReference type="Proteomes" id="UP000677305">
    <property type="component" value="Chromosome"/>
</dbReference>
<dbReference type="SMART" id="SM00342">
    <property type="entry name" value="HTH_ARAC"/>
    <property type="match status" value="1"/>
</dbReference>
<keyword evidence="4" id="KW-1133">Transmembrane helix</keyword>
<dbReference type="PANTHER" id="PTHR43280:SF28">
    <property type="entry name" value="HTH-TYPE TRANSCRIPTIONAL ACTIVATOR RHAS"/>
    <property type="match status" value="1"/>
</dbReference>
<evidence type="ECO:0000256" key="1">
    <source>
        <dbReference type="ARBA" id="ARBA00023015"/>
    </source>
</evidence>
<dbReference type="GO" id="GO:0043565">
    <property type="term" value="F:sequence-specific DNA binding"/>
    <property type="evidence" value="ECO:0007669"/>
    <property type="project" value="InterPro"/>
</dbReference>
<keyword evidence="7" id="KW-1185">Reference proteome</keyword>
<evidence type="ECO:0000313" key="7">
    <source>
        <dbReference type="Proteomes" id="UP000677305"/>
    </source>
</evidence>
<dbReference type="GO" id="GO:0003700">
    <property type="term" value="F:DNA-binding transcription factor activity"/>
    <property type="evidence" value="ECO:0007669"/>
    <property type="project" value="InterPro"/>
</dbReference>
<dbReference type="PROSITE" id="PS01124">
    <property type="entry name" value="HTH_ARAC_FAMILY_2"/>
    <property type="match status" value="1"/>
</dbReference>
<protein>
    <submittedName>
        <fullName evidence="6">AraC family transcriptional regulator</fullName>
    </submittedName>
</protein>
<organism evidence="6 7">
    <name type="scientific">Vallitalea guaymasensis</name>
    <dbReference type="NCBI Taxonomy" id="1185412"/>
    <lineage>
        <taxon>Bacteria</taxon>
        <taxon>Bacillati</taxon>
        <taxon>Bacillota</taxon>
        <taxon>Clostridia</taxon>
        <taxon>Lachnospirales</taxon>
        <taxon>Vallitaleaceae</taxon>
        <taxon>Vallitalea</taxon>
    </lineage>
</organism>
<dbReference type="KEGG" id="vgu:HYG85_12680"/>
<evidence type="ECO:0000256" key="2">
    <source>
        <dbReference type="ARBA" id="ARBA00023125"/>
    </source>
</evidence>
<evidence type="ECO:0000313" key="6">
    <source>
        <dbReference type="EMBL" id="QUH29712.1"/>
    </source>
</evidence>
<evidence type="ECO:0000259" key="5">
    <source>
        <dbReference type="PROSITE" id="PS01124"/>
    </source>
</evidence>
<evidence type="ECO:0000256" key="3">
    <source>
        <dbReference type="ARBA" id="ARBA00023163"/>
    </source>
</evidence>
<keyword evidence="2" id="KW-0238">DNA-binding</keyword>
<keyword evidence="4" id="KW-0472">Membrane</keyword>
<accession>A0A8J8MB80</accession>
<dbReference type="SUPFAM" id="SSF46689">
    <property type="entry name" value="Homeodomain-like"/>
    <property type="match status" value="1"/>
</dbReference>
<dbReference type="RefSeq" id="WP_212689972.1">
    <property type="nucleotide sequence ID" value="NZ_CP058561.1"/>
</dbReference>
<feature type="transmembrane region" description="Helical" evidence="4">
    <location>
        <begin position="309"/>
        <end position="329"/>
    </location>
</feature>
<dbReference type="AlphaFoldDB" id="A0A8J8MB80"/>
<feature type="transmembrane region" description="Helical" evidence="4">
    <location>
        <begin position="16"/>
        <end position="39"/>
    </location>
</feature>
<dbReference type="Gene3D" id="1.10.10.60">
    <property type="entry name" value="Homeodomain-like"/>
    <property type="match status" value="2"/>
</dbReference>
<keyword evidence="1" id="KW-0805">Transcription regulation</keyword>
<name>A0A8J8MB80_9FIRM</name>
<reference evidence="6 7" key="1">
    <citation type="submission" date="2020-07" db="EMBL/GenBank/DDBJ databases">
        <title>Vallitalea guaymasensis genome.</title>
        <authorList>
            <person name="Postec A."/>
        </authorList>
    </citation>
    <scope>NUCLEOTIDE SEQUENCE [LARGE SCALE GENOMIC DNA]</scope>
    <source>
        <strain evidence="6 7">Ra1766G1</strain>
    </source>
</reference>
<feature type="domain" description="HTH araC/xylS-type" evidence="5">
    <location>
        <begin position="683"/>
        <end position="782"/>
    </location>
</feature>
<dbReference type="Gene3D" id="6.10.340.10">
    <property type="match status" value="1"/>
</dbReference>
<keyword evidence="4" id="KW-0812">Transmembrane</keyword>
<dbReference type="Pfam" id="PF12833">
    <property type="entry name" value="HTH_18"/>
    <property type="match status" value="1"/>
</dbReference>
<sequence length="794" mass="91840">MNIPMFIKNKSIYKKLLFSFTITITILIIIMSSFLYNFYAKSSYKKMDDFNSKILSQISYSATYMDNLAKNYCGAIFLDNGVIPLLYRDTIDYYSMGNSLRTLEKQTVANTYINSIYIYNNSLNLYMSTQTNGFYSTEDFYDQEANTLLNSIKEKNIKLIPIPRKIPVSELTSGIYDYHYVYSYLIYNTPTKSSTLDGAIMLNINADYLTETIVSLESQTHDYDSDIFVINEDGIIVNHSSPEMFLEDASDKKYIKKILDSKKDTGVFTETIDNKKYVVTYVSSDMLKWKFVSLTPYRFVVSTIEEVKWTTLIFCLIVLLLGLIFSIIMSRSIYSPINILINNIEKKTKLNKNNDIANEVKFLNTVFNQIMSKTKELERKNKHNIKSQKNKLLKDLTTSEFNYSDKLLNRLKELNINLDFNKPLFPVLLKIDNYTDFMEQYNAQDRTLYKFAIINIIDETIPKDYNFEVIDMENNYICILLNISTSPIMEDELYAKIEKVALNMQNNIKTYLNISLTATLGYLIDKPNLIPTVLNDTKLLSMYRILYGHGSIITPVILNDINTDDFAFPSNQEKMLLDSLKLCNLEKAKKAYLKIMSVISNYSYNNIMTCIMYMVFTIYTNVNNDKKSNAIKLTTAFEEFLNKIGTFESLDEINEVFFKLFEEIINTLNKSQSSNNRTESIVKNVITIIEDSFSDKTLCLNIIADSLSMSSVYLGKLFKEAVGKSIAEYILDTRMNNVKNLLDTTNLSTKVILEKSGFEQSNYFYTLFKKYYGVTLSNYRLMVCENQLNTADKN</sequence>
<dbReference type="PANTHER" id="PTHR43280">
    <property type="entry name" value="ARAC-FAMILY TRANSCRIPTIONAL REGULATOR"/>
    <property type="match status" value="1"/>
</dbReference>
<dbReference type="InterPro" id="IPR009057">
    <property type="entry name" value="Homeodomain-like_sf"/>
</dbReference>
<gene>
    <name evidence="6" type="ORF">HYG85_12680</name>
</gene>